<evidence type="ECO:0000259" key="1">
    <source>
        <dbReference type="Pfam" id="PF07075"/>
    </source>
</evidence>
<evidence type="ECO:0000313" key="4">
    <source>
        <dbReference type="Proteomes" id="UP001165489"/>
    </source>
</evidence>
<dbReference type="RefSeq" id="WP_241348481.1">
    <property type="nucleotide sequence ID" value="NZ_JAKZGP010000029.1"/>
</dbReference>
<evidence type="ECO:0000259" key="2">
    <source>
        <dbReference type="Pfam" id="PF20732"/>
    </source>
</evidence>
<dbReference type="Proteomes" id="UP001165489">
    <property type="component" value="Unassembled WGS sequence"/>
</dbReference>
<dbReference type="InterPro" id="IPR008302">
    <property type="entry name" value="NamZ"/>
</dbReference>
<comment type="caution">
    <text evidence="3">The sequence shown here is derived from an EMBL/GenBank/DDBJ whole genome shotgun (WGS) entry which is preliminary data.</text>
</comment>
<dbReference type="PIRSF" id="PIRSF016719">
    <property type="entry name" value="UCP016719"/>
    <property type="match status" value="1"/>
</dbReference>
<feature type="domain" description="Peptidoglycan beta-N-acetylmuramidase NamZ N-terminal" evidence="1">
    <location>
        <begin position="64"/>
        <end position="264"/>
    </location>
</feature>
<keyword evidence="4" id="KW-1185">Reference proteome</keyword>
<evidence type="ECO:0000313" key="3">
    <source>
        <dbReference type="EMBL" id="MCH7410114.1"/>
    </source>
</evidence>
<dbReference type="Gene3D" id="3.40.50.12170">
    <property type="entry name" value="Uncharacterised protein PF07075, DUF1343"/>
    <property type="match status" value="1"/>
</dbReference>
<reference evidence="3" key="1">
    <citation type="submission" date="2022-03" db="EMBL/GenBank/DDBJ databases">
        <title>De novo assembled genomes of Belliella spp. (Cyclobacteriaceae) strains.</title>
        <authorList>
            <person name="Szabo A."/>
            <person name="Korponai K."/>
            <person name="Felfoldi T."/>
        </authorList>
    </citation>
    <scope>NUCLEOTIDE SEQUENCE</scope>
    <source>
        <strain evidence="3">DSM 111904</strain>
    </source>
</reference>
<dbReference type="PANTHER" id="PTHR42915">
    <property type="entry name" value="HYPOTHETICAL 460 KDA PROTEIN IN FEUA-SIGW INTERGENIC REGION [PRECURSOR]"/>
    <property type="match status" value="1"/>
</dbReference>
<protein>
    <submittedName>
        <fullName evidence="3">DUF1343 domain-containing protein</fullName>
    </submittedName>
</protein>
<dbReference type="Gene3D" id="3.90.1150.140">
    <property type="match status" value="1"/>
</dbReference>
<dbReference type="Pfam" id="PF07075">
    <property type="entry name" value="NamZ_N"/>
    <property type="match status" value="1"/>
</dbReference>
<accession>A0ABS9V126</accession>
<feature type="domain" description="Peptidoglycan beta-N-acetylmuramidase NamZ C-terminal" evidence="2">
    <location>
        <begin position="270"/>
        <end position="406"/>
    </location>
</feature>
<dbReference type="InterPro" id="IPR048502">
    <property type="entry name" value="NamZ_N"/>
</dbReference>
<dbReference type="InterPro" id="IPR048503">
    <property type="entry name" value="NamZ_C"/>
</dbReference>
<name>A0ABS9V126_9BACT</name>
<dbReference type="EMBL" id="JAKZGP010000029">
    <property type="protein sequence ID" value="MCH7410114.1"/>
    <property type="molecule type" value="Genomic_DNA"/>
</dbReference>
<proteinExistence type="predicted"/>
<dbReference type="Pfam" id="PF20732">
    <property type="entry name" value="NamZ_C"/>
    <property type="match status" value="1"/>
</dbReference>
<gene>
    <name evidence="3" type="ORF">MM239_11965</name>
</gene>
<organism evidence="3 4">
    <name type="scientific">Belliella filtrata</name>
    <dbReference type="NCBI Taxonomy" id="2923435"/>
    <lineage>
        <taxon>Bacteria</taxon>
        <taxon>Pseudomonadati</taxon>
        <taxon>Bacteroidota</taxon>
        <taxon>Cytophagia</taxon>
        <taxon>Cytophagales</taxon>
        <taxon>Cyclobacteriaceae</taxon>
        <taxon>Belliella</taxon>
    </lineage>
</organism>
<sequence length="407" mass="46238">MKQLKILFLITFLMNTLAFCKNPKDENNNLQLISEKKVSEINRQITPAADSPDEYLPLLEGKKVGLVVNQTSILTSNNNMHLVDFLMMEGVDVRKVFVPEHGFRGDADAGEVVNNEVDKRTGIPLVSLYGNNKKPSAEVLKDLDVIIYDLQDVGLRFYTYISTMHYVMESCAEHKLPMIILDRPNPNGDYIDGPTLKKGFESFVGMHPIPVVHGLTVGELAMMINGEGWLKNKVKADIQVIKVENWDKSMSYSLPIKPSPNLPNDLSIRLYPSLCFFEGTDVSVGRGTYYSFQVYGYPDPKYGDFTFKPVSIEGMSKNPPHQNKTCYGKDLREESLDHKFTLTYLIDAFKVSGKGEKFFNNFFDKLAGTDQLKKDILSGKSEEDIRESWQKDLRDFKAMSQTYLLYK</sequence>
<dbReference type="PANTHER" id="PTHR42915:SF1">
    <property type="entry name" value="PEPTIDOGLYCAN BETA-N-ACETYLMURAMIDASE NAMZ"/>
    <property type="match status" value="1"/>
</dbReference>